<sequence>MPAKKTKSDDPQSPSKRQKREHDRDLREPHELTSESTETTGEDHKDPYPNVNGSSHDGGHDTTTTHEAEEAKKQEEGCEWRDQPPYRTEGRNEHAKKIHEAQCNCGRIKYWLSRDKPLASKYCHCTDCQSLHGAPFQWAAIFKKEDLHFENGAKGLAFYHAQKKHTYHDLPCKVSCAYCHAPIMDEGRNMVLMFPAIIKFKSEEAKKGFQPTMHIFYSRRCLDITDGKTKWAELDEKSEEIPETG</sequence>
<reference evidence="7 8" key="1">
    <citation type="journal article" date="2024" name="IMA Fungus">
        <title>Apiospora arundinis, a panoply of carbohydrate-active enzymes and secondary metabolites.</title>
        <authorList>
            <person name="Sorensen T."/>
            <person name="Petersen C."/>
            <person name="Muurmann A.T."/>
            <person name="Christiansen J.V."/>
            <person name="Brundto M.L."/>
            <person name="Overgaard C.K."/>
            <person name="Boysen A.T."/>
            <person name="Wollenberg R.D."/>
            <person name="Larsen T.O."/>
            <person name="Sorensen J.L."/>
            <person name="Nielsen K.L."/>
            <person name="Sondergaard T.E."/>
        </authorList>
    </citation>
    <scope>NUCLEOTIDE SEQUENCE [LARGE SCALE GENOMIC DNA]</scope>
    <source>
        <strain evidence="7 8">AAU 773</strain>
    </source>
</reference>
<organism evidence="7 8">
    <name type="scientific">Apiospora arundinis</name>
    <dbReference type="NCBI Taxonomy" id="335852"/>
    <lineage>
        <taxon>Eukaryota</taxon>
        <taxon>Fungi</taxon>
        <taxon>Dikarya</taxon>
        <taxon>Ascomycota</taxon>
        <taxon>Pezizomycotina</taxon>
        <taxon>Sordariomycetes</taxon>
        <taxon>Xylariomycetidae</taxon>
        <taxon>Amphisphaeriales</taxon>
        <taxon>Apiosporaceae</taxon>
        <taxon>Apiospora</taxon>
    </lineage>
</organism>
<protein>
    <submittedName>
        <fullName evidence="7">Mss4-like protein</fullName>
    </submittedName>
</protein>
<evidence type="ECO:0000256" key="3">
    <source>
        <dbReference type="ARBA" id="ARBA00022833"/>
    </source>
</evidence>
<evidence type="ECO:0000313" key="8">
    <source>
        <dbReference type="Proteomes" id="UP001390339"/>
    </source>
</evidence>
<keyword evidence="3" id="KW-0862">Zinc</keyword>
<dbReference type="Gene3D" id="3.90.1590.10">
    <property type="entry name" value="glutathione-dependent formaldehyde- activating enzyme (gfa)"/>
    <property type="match status" value="1"/>
</dbReference>
<gene>
    <name evidence="7" type="ORF">PGQ11_010038</name>
</gene>
<dbReference type="PANTHER" id="PTHR33337">
    <property type="entry name" value="GFA DOMAIN-CONTAINING PROTEIN"/>
    <property type="match status" value="1"/>
</dbReference>
<dbReference type="EMBL" id="JAPCWZ010000006">
    <property type="protein sequence ID" value="KAK8859304.1"/>
    <property type="molecule type" value="Genomic_DNA"/>
</dbReference>
<dbReference type="InterPro" id="IPR006913">
    <property type="entry name" value="CENP-V/GFA"/>
</dbReference>
<feature type="compositionally biased region" description="Basic and acidic residues" evidence="5">
    <location>
        <begin position="57"/>
        <end position="93"/>
    </location>
</feature>
<feature type="domain" description="CENP-V/GFA" evidence="6">
    <location>
        <begin position="99"/>
        <end position="240"/>
    </location>
</feature>
<dbReference type="InterPro" id="IPR011057">
    <property type="entry name" value="Mss4-like_sf"/>
</dbReference>
<keyword evidence="8" id="KW-1185">Reference proteome</keyword>
<evidence type="ECO:0000256" key="5">
    <source>
        <dbReference type="SAM" id="MobiDB-lite"/>
    </source>
</evidence>
<name>A0ABR2I8H8_9PEZI</name>
<dbReference type="Proteomes" id="UP001390339">
    <property type="component" value="Unassembled WGS sequence"/>
</dbReference>
<keyword evidence="4" id="KW-0456">Lyase</keyword>
<evidence type="ECO:0000256" key="4">
    <source>
        <dbReference type="ARBA" id="ARBA00023239"/>
    </source>
</evidence>
<comment type="caution">
    <text evidence="7">The sequence shown here is derived from an EMBL/GenBank/DDBJ whole genome shotgun (WGS) entry which is preliminary data.</text>
</comment>
<feature type="compositionally biased region" description="Basic and acidic residues" evidence="5">
    <location>
        <begin position="1"/>
        <end position="10"/>
    </location>
</feature>
<dbReference type="SUPFAM" id="SSF51316">
    <property type="entry name" value="Mss4-like"/>
    <property type="match status" value="1"/>
</dbReference>
<feature type="compositionally biased region" description="Basic and acidic residues" evidence="5">
    <location>
        <begin position="20"/>
        <end position="33"/>
    </location>
</feature>
<accession>A0ABR2I8H8</accession>
<comment type="similarity">
    <text evidence="1">Belongs to the Gfa family.</text>
</comment>
<evidence type="ECO:0000256" key="2">
    <source>
        <dbReference type="ARBA" id="ARBA00022723"/>
    </source>
</evidence>
<keyword evidence="2" id="KW-0479">Metal-binding</keyword>
<evidence type="ECO:0000256" key="1">
    <source>
        <dbReference type="ARBA" id="ARBA00005495"/>
    </source>
</evidence>
<feature type="region of interest" description="Disordered" evidence="5">
    <location>
        <begin position="1"/>
        <end position="93"/>
    </location>
</feature>
<evidence type="ECO:0000259" key="6">
    <source>
        <dbReference type="PROSITE" id="PS51891"/>
    </source>
</evidence>
<dbReference type="PROSITE" id="PS51891">
    <property type="entry name" value="CENP_V_GFA"/>
    <property type="match status" value="1"/>
</dbReference>
<proteinExistence type="inferred from homology"/>
<evidence type="ECO:0000313" key="7">
    <source>
        <dbReference type="EMBL" id="KAK8859304.1"/>
    </source>
</evidence>
<dbReference type="Pfam" id="PF04828">
    <property type="entry name" value="GFA"/>
    <property type="match status" value="1"/>
</dbReference>
<dbReference type="PANTHER" id="PTHR33337:SF40">
    <property type="entry name" value="CENP-V_GFA DOMAIN-CONTAINING PROTEIN-RELATED"/>
    <property type="match status" value="1"/>
</dbReference>